<dbReference type="InterPro" id="IPR029044">
    <property type="entry name" value="Nucleotide-diphossugar_trans"/>
</dbReference>
<reference evidence="5 6" key="1">
    <citation type="submission" date="2018-01" db="EMBL/GenBank/DDBJ databases">
        <title>The whole genome sequencing and assembly of Paenibacillus chitinolyticus KCCM 41400 strain.</title>
        <authorList>
            <person name="Kim J.-Y."/>
            <person name="Park M.-K."/>
            <person name="Lee Y.-J."/>
            <person name="Yi H."/>
            <person name="Bahn Y.-S."/>
            <person name="Kim J.F."/>
            <person name="Lee D.-W."/>
        </authorList>
    </citation>
    <scope>NUCLEOTIDE SEQUENCE [LARGE SCALE GENOMIC DNA]</scope>
    <source>
        <strain evidence="5 6">KCCM 41400</strain>
    </source>
</reference>
<dbReference type="PIRSF" id="PIRSF028162">
    <property type="entry name" value="BcbE_prd"/>
    <property type="match status" value="1"/>
</dbReference>
<evidence type="ECO:0000313" key="4">
    <source>
        <dbReference type="EMBL" id="MCY9595541.1"/>
    </source>
</evidence>
<dbReference type="GeneID" id="95374442"/>
<keyword evidence="1" id="KW-0808">Transferase</keyword>
<organism evidence="5 6">
    <name type="scientific">Paenibacillus chitinolyticus</name>
    <dbReference type="NCBI Taxonomy" id="79263"/>
    <lineage>
        <taxon>Bacteria</taxon>
        <taxon>Bacillati</taxon>
        <taxon>Bacillota</taxon>
        <taxon>Bacilli</taxon>
        <taxon>Bacillales</taxon>
        <taxon>Paenibacillaceae</taxon>
        <taxon>Paenibacillus</taxon>
    </lineage>
</organism>
<dbReference type="OrthoDB" id="9788272at2"/>
<keyword evidence="2" id="KW-0548">Nucleotidyltransferase</keyword>
<dbReference type="Gene3D" id="3.90.550.10">
    <property type="entry name" value="Spore Coat Polysaccharide Biosynthesis Protein SpsA, Chain A"/>
    <property type="match status" value="1"/>
</dbReference>
<dbReference type="AlphaFoldDB" id="A0A410WS80"/>
<dbReference type="InterPro" id="IPR016873">
    <property type="entry name" value="Caps_polysacc_synth_BcbE_prd"/>
</dbReference>
<evidence type="ECO:0000256" key="1">
    <source>
        <dbReference type="ARBA" id="ARBA00022679"/>
    </source>
</evidence>
<dbReference type="Proteomes" id="UP000288943">
    <property type="component" value="Chromosome"/>
</dbReference>
<name>A0A410WS80_9BACL</name>
<dbReference type="SUPFAM" id="SSF53448">
    <property type="entry name" value="Nucleotide-diphospho-sugar transferases"/>
    <property type="match status" value="1"/>
</dbReference>
<evidence type="ECO:0000313" key="5">
    <source>
        <dbReference type="EMBL" id="QAV17306.1"/>
    </source>
</evidence>
<dbReference type="PANTHER" id="PTHR43584:SF8">
    <property type="entry name" value="N-ACETYLMURAMATE ALPHA-1-PHOSPHATE URIDYLYLTRANSFERASE"/>
    <property type="match status" value="1"/>
</dbReference>
<proteinExistence type="predicted"/>
<evidence type="ECO:0000313" key="6">
    <source>
        <dbReference type="Proteomes" id="UP000288943"/>
    </source>
</evidence>
<dbReference type="InterPro" id="IPR050065">
    <property type="entry name" value="GlmU-like"/>
</dbReference>
<dbReference type="InterPro" id="IPR005835">
    <property type="entry name" value="NTP_transferase_dom"/>
</dbReference>
<dbReference type="KEGG" id="pchi:PC41400_06370"/>
<reference evidence="4 7" key="2">
    <citation type="submission" date="2022-05" db="EMBL/GenBank/DDBJ databases">
        <title>Genome Sequencing of Bee-Associated Microbes.</title>
        <authorList>
            <person name="Dunlap C."/>
        </authorList>
    </citation>
    <scope>NUCLEOTIDE SEQUENCE [LARGE SCALE GENOMIC DNA]</scope>
    <source>
        <strain evidence="4 7">NRRL B-23120</strain>
    </source>
</reference>
<evidence type="ECO:0000313" key="7">
    <source>
        <dbReference type="Proteomes" id="UP001527202"/>
    </source>
</evidence>
<dbReference type="Pfam" id="PF00483">
    <property type="entry name" value="NTP_transferase"/>
    <property type="match status" value="1"/>
</dbReference>
<accession>A0A410WS80</accession>
<evidence type="ECO:0000256" key="2">
    <source>
        <dbReference type="ARBA" id="ARBA00022695"/>
    </source>
</evidence>
<keyword evidence="7" id="KW-1185">Reference proteome</keyword>
<sequence>MKPIQIVIPMAGRGQRFRDAGISVPKMLIPVAGKPMLQWALESLTPHFPGNTILFVCLEEHLEQGELETVIRSCCGNAVIRSLPEVTGGQAETVLSTEACLDPELPLLIYNCDTYTESSIGRTIRTRGNEADGIISVFTSASPAYSYVRTDEGDRVAEVREKRVISNRATTGLYYFRQAGLFLESAEEAVRFGTAEGETYVAPLYNRLIARGFTVVADQADRCFPLGTPEEAASFTRNYRKRESDGA</sequence>
<feature type="domain" description="Nucleotidyl transferase" evidence="3">
    <location>
        <begin position="10"/>
        <end position="179"/>
    </location>
</feature>
<dbReference type="EMBL" id="JAMDMJ010000008">
    <property type="protein sequence ID" value="MCY9595541.1"/>
    <property type="molecule type" value="Genomic_DNA"/>
</dbReference>
<gene>
    <name evidence="4" type="ORF">M5X16_07145</name>
    <name evidence="5" type="ORF">PC41400_06370</name>
</gene>
<dbReference type="Proteomes" id="UP001527202">
    <property type="component" value="Unassembled WGS sequence"/>
</dbReference>
<dbReference type="CDD" id="cd04183">
    <property type="entry name" value="GT2_BcE_like"/>
    <property type="match status" value="1"/>
</dbReference>
<dbReference type="PANTHER" id="PTHR43584">
    <property type="entry name" value="NUCLEOTIDYL TRANSFERASE"/>
    <property type="match status" value="1"/>
</dbReference>
<protein>
    <submittedName>
        <fullName evidence="4">Glycosyltransferase family 2 protein</fullName>
    </submittedName>
</protein>
<dbReference type="EMBL" id="CP026520">
    <property type="protein sequence ID" value="QAV17306.1"/>
    <property type="molecule type" value="Genomic_DNA"/>
</dbReference>
<evidence type="ECO:0000259" key="3">
    <source>
        <dbReference type="Pfam" id="PF00483"/>
    </source>
</evidence>
<dbReference type="RefSeq" id="WP_042229648.1">
    <property type="nucleotide sequence ID" value="NZ_CP026520.1"/>
</dbReference>
<dbReference type="GO" id="GO:0016779">
    <property type="term" value="F:nucleotidyltransferase activity"/>
    <property type="evidence" value="ECO:0007669"/>
    <property type="project" value="UniProtKB-KW"/>
</dbReference>